<evidence type="ECO:0000256" key="4">
    <source>
        <dbReference type="ARBA" id="ARBA00022597"/>
    </source>
</evidence>
<organism evidence="9 10">
    <name type="scientific">Candidatus Enterococcus ferrettii</name>
    <dbReference type="NCBI Taxonomy" id="2815324"/>
    <lineage>
        <taxon>Bacteria</taxon>
        <taxon>Bacillati</taxon>
        <taxon>Bacillota</taxon>
        <taxon>Bacilli</taxon>
        <taxon>Lactobacillales</taxon>
        <taxon>Enterococcaceae</taxon>
        <taxon>Enterococcus</taxon>
    </lineage>
</organism>
<evidence type="ECO:0000256" key="6">
    <source>
        <dbReference type="ARBA" id="ARBA00022683"/>
    </source>
</evidence>
<dbReference type="InterPro" id="IPR036662">
    <property type="entry name" value="PTS_EIIA_man-typ_sf"/>
</dbReference>
<evidence type="ECO:0000259" key="8">
    <source>
        <dbReference type="PROSITE" id="PS51096"/>
    </source>
</evidence>
<evidence type="ECO:0000313" key="10">
    <source>
        <dbReference type="Proteomes" id="UP000664357"/>
    </source>
</evidence>
<evidence type="ECO:0000256" key="1">
    <source>
        <dbReference type="ARBA" id="ARBA00004496"/>
    </source>
</evidence>
<evidence type="ECO:0000256" key="7">
    <source>
        <dbReference type="ARBA" id="ARBA00022777"/>
    </source>
</evidence>
<dbReference type="PROSITE" id="PS51096">
    <property type="entry name" value="PTS_EIIA_TYPE_4"/>
    <property type="match status" value="1"/>
</dbReference>
<dbReference type="EMBL" id="JAFREL020000002">
    <property type="protein sequence ID" value="MEO1770490.1"/>
    <property type="molecule type" value="Genomic_DNA"/>
</dbReference>
<dbReference type="InterPro" id="IPR004701">
    <property type="entry name" value="PTS_EIIA_man-typ"/>
</dbReference>
<keyword evidence="7" id="KW-0418">Kinase</keyword>
<accession>A0ABV0EPD6</accession>
<dbReference type="CDD" id="cd00006">
    <property type="entry name" value="PTS_IIA_man"/>
    <property type="match status" value="1"/>
</dbReference>
<evidence type="ECO:0000313" key="9">
    <source>
        <dbReference type="EMBL" id="MEO1770490.1"/>
    </source>
</evidence>
<gene>
    <name evidence="9" type="ORF">JZO67_002443</name>
</gene>
<evidence type="ECO:0000256" key="2">
    <source>
        <dbReference type="ARBA" id="ARBA00022448"/>
    </source>
</evidence>
<evidence type="ECO:0000256" key="5">
    <source>
        <dbReference type="ARBA" id="ARBA00022679"/>
    </source>
</evidence>
<feature type="domain" description="PTS EIIA type-4" evidence="8">
    <location>
        <begin position="4"/>
        <end position="124"/>
    </location>
</feature>
<dbReference type="Pfam" id="PF03610">
    <property type="entry name" value="EIIA-man"/>
    <property type="match status" value="1"/>
</dbReference>
<protein>
    <submittedName>
        <fullName evidence="9">PTS system, D-glucosaminate-specific IIA component</fullName>
    </submittedName>
</protein>
<dbReference type="PANTHER" id="PTHR33799">
    <property type="entry name" value="PTS PERMEASE-RELATED-RELATED"/>
    <property type="match status" value="1"/>
</dbReference>
<reference evidence="9 10" key="1">
    <citation type="submission" date="2021-03" db="EMBL/GenBank/DDBJ databases">
        <authorList>
            <person name="Gilmore M.S."/>
            <person name="Schwartzman J."/>
            <person name="Van Tyne D."/>
            <person name="Martin M."/>
            <person name="Earl A.M."/>
            <person name="Manson A.L."/>
            <person name="Straub T."/>
            <person name="Salamzade R."/>
            <person name="Saavedra J."/>
            <person name="Lebreton F."/>
            <person name="Prichula J."/>
            <person name="Schaufler K."/>
            <person name="Gaca A."/>
            <person name="Sgardioli B."/>
            <person name="Wagenaar J."/>
            <person name="Strong T."/>
        </authorList>
    </citation>
    <scope>NUCLEOTIDE SEQUENCE [LARGE SCALE GENOMIC DNA]</scope>
    <source>
        <strain evidence="9 10">665A</strain>
    </source>
</reference>
<dbReference type="PANTHER" id="PTHR33799:SF1">
    <property type="entry name" value="PTS SYSTEM MANNOSE-SPECIFIC EIIAB COMPONENT-RELATED"/>
    <property type="match status" value="1"/>
</dbReference>
<keyword evidence="5" id="KW-0808">Transferase</keyword>
<sequence>MEKEPWIIVVTHGFFGKELLNSAKMILGEIKNAYGFALEHSMSPEDLYASIAEEVKDAPERSVIFVDLFGGTPSNVALKLSKERNFQLISGVSLPMLIEFEMARLQNDYSAAIEKCMDAAKSGVRDVVQEFENKEK</sequence>
<keyword evidence="10" id="KW-1185">Reference proteome</keyword>
<dbReference type="InterPro" id="IPR051471">
    <property type="entry name" value="Bacterial_PTS_sugar_comp"/>
</dbReference>
<comment type="subcellular location">
    <subcellularLocation>
        <location evidence="1">Cytoplasm</location>
    </subcellularLocation>
</comment>
<keyword evidence="6" id="KW-0598">Phosphotransferase system</keyword>
<evidence type="ECO:0000256" key="3">
    <source>
        <dbReference type="ARBA" id="ARBA00022490"/>
    </source>
</evidence>
<name>A0ABV0EPD6_9ENTE</name>
<keyword evidence="3" id="KW-0963">Cytoplasm</keyword>
<comment type="caution">
    <text evidence="9">The sequence shown here is derived from an EMBL/GenBank/DDBJ whole genome shotgun (WGS) entry which is preliminary data.</text>
</comment>
<dbReference type="Gene3D" id="3.40.50.510">
    <property type="entry name" value="Phosphotransferase system, mannose-type IIA component"/>
    <property type="match status" value="1"/>
</dbReference>
<keyword evidence="4" id="KW-0762">Sugar transport</keyword>
<dbReference type="SUPFAM" id="SSF53062">
    <property type="entry name" value="PTS system fructose IIA component-like"/>
    <property type="match status" value="1"/>
</dbReference>
<reference evidence="9 10" key="2">
    <citation type="submission" date="2024-02" db="EMBL/GenBank/DDBJ databases">
        <title>The Genome Sequence of Enterococcus sp. DIV0159.</title>
        <authorList>
            <person name="Earl A."/>
            <person name="Manson A."/>
            <person name="Gilmore M."/>
            <person name="Sanders J."/>
            <person name="Shea T."/>
            <person name="Howe W."/>
            <person name="Livny J."/>
            <person name="Cuomo C."/>
            <person name="Neafsey D."/>
            <person name="Birren B."/>
        </authorList>
    </citation>
    <scope>NUCLEOTIDE SEQUENCE [LARGE SCALE GENOMIC DNA]</scope>
    <source>
        <strain evidence="9 10">665A</strain>
    </source>
</reference>
<dbReference type="RefSeq" id="WP_207703073.1">
    <property type="nucleotide sequence ID" value="NZ_JAFREL020000002.1"/>
</dbReference>
<keyword evidence="2" id="KW-0813">Transport</keyword>
<dbReference type="Proteomes" id="UP000664357">
    <property type="component" value="Unassembled WGS sequence"/>
</dbReference>
<proteinExistence type="predicted"/>
<dbReference type="InterPro" id="IPR033887">
    <property type="entry name" value="PTS_IIA_man"/>
</dbReference>